<dbReference type="EMBL" id="CP033614">
    <property type="protein sequence ID" value="AYV57404.1"/>
    <property type="molecule type" value="Genomic_DNA"/>
</dbReference>
<dbReference type="InterPro" id="IPR038765">
    <property type="entry name" value="Papain-like_cys_pep_sf"/>
</dbReference>
<reference evidence="2 5" key="2">
    <citation type="submission" date="2018-11" db="EMBL/GenBank/DDBJ databases">
        <title>Complete genome sequence of Leptospira kmetyi isolate LS 001/16 from soil sample associated with a leptospirosis patient in Kelantan.</title>
        <authorList>
            <person name="Muhammad Yusoff F."/>
            <person name="Muhammad Yusoff S."/>
            <person name="Ahmad M.N."/>
            <person name="Yusof N.Y."/>
            <person name="Aziah I."/>
        </authorList>
    </citation>
    <scope>NUCLEOTIDE SEQUENCE [LARGE SCALE GENOMIC DNA]</scope>
    <source>
        <strain evidence="2 5">LS 001/16</strain>
    </source>
</reference>
<dbReference type="EMBL" id="NPDP01000044">
    <property type="protein sequence ID" value="PJZ28242.1"/>
    <property type="molecule type" value="Genomic_DNA"/>
</dbReference>
<name>A0AAD0UTW4_9LEPT</name>
<accession>A0AAD0UTW4</accession>
<feature type="domain" description="Transglutaminase-like" evidence="1">
    <location>
        <begin position="85"/>
        <end position="198"/>
    </location>
</feature>
<organism evidence="2 5">
    <name type="scientific">Leptospira kmetyi</name>
    <dbReference type="NCBI Taxonomy" id="408139"/>
    <lineage>
        <taxon>Bacteria</taxon>
        <taxon>Pseudomonadati</taxon>
        <taxon>Spirochaetota</taxon>
        <taxon>Spirochaetia</taxon>
        <taxon>Leptospirales</taxon>
        <taxon>Leptospiraceae</taxon>
        <taxon>Leptospira</taxon>
    </lineage>
</organism>
<dbReference type="SUPFAM" id="SSF54001">
    <property type="entry name" value="Cysteine proteinases"/>
    <property type="match status" value="1"/>
</dbReference>
<dbReference type="Proteomes" id="UP000231919">
    <property type="component" value="Unassembled WGS sequence"/>
</dbReference>
<evidence type="ECO:0000313" key="4">
    <source>
        <dbReference type="Proteomes" id="UP000231919"/>
    </source>
</evidence>
<evidence type="ECO:0000313" key="3">
    <source>
        <dbReference type="EMBL" id="PJZ28242.1"/>
    </source>
</evidence>
<dbReference type="Pfam" id="PF01841">
    <property type="entry name" value="Transglut_core"/>
    <property type="match status" value="1"/>
</dbReference>
<dbReference type="InterPro" id="IPR002931">
    <property type="entry name" value="Transglutaminase-like"/>
</dbReference>
<evidence type="ECO:0000313" key="2">
    <source>
        <dbReference type="EMBL" id="AYV57404.1"/>
    </source>
</evidence>
<dbReference type="PANTHER" id="PTHR33490">
    <property type="entry name" value="BLR5614 PROTEIN-RELATED"/>
    <property type="match status" value="1"/>
</dbReference>
<keyword evidence="4" id="KW-1185">Reference proteome</keyword>
<evidence type="ECO:0000259" key="1">
    <source>
        <dbReference type="Pfam" id="PF01841"/>
    </source>
</evidence>
<gene>
    <name evidence="3" type="ORF">CH378_18915</name>
    <name evidence="2" type="ORF">EFP84_05635</name>
</gene>
<dbReference type="Gene3D" id="3.10.620.30">
    <property type="match status" value="1"/>
</dbReference>
<proteinExistence type="predicted"/>
<reference evidence="3 4" key="1">
    <citation type="submission" date="2017-07" db="EMBL/GenBank/DDBJ databases">
        <title>Leptospira spp. isolated from tropical soils.</title>
        <authorList>
            <person name="Thibeaux R."/>
            <person name="Iraola G."/>
            <person name="Ferres I."/>
            <person name="Bierque E."/>
            <person name="Girault D."/>
            <person name="Soupe-Gilbert M.-E."/>
            <person name="Picardeau M."/>
            <person name="Goarant C."/>
        </authorList>
    </citation>
    <scope>NUCLEOTIDE SEQUENCE [LARGE SCALE GENOMIC DNA]</scope>
    <source>
        <strain evidence="3 4">JW2-C-B1</strain>
    </source>
</reference>
<evidence type="ECO:0000313" key="5">
    <source>
        <dbReference type="Proteomes" id="UP000276407"/>
    </source>
</evidence>
<sequence length="278" mass="31711">MNSHIKNRKLRIRSFRNKLLVSGKIPNRFDGKESVDWTGRGSSERKDSTGTQIFLRGNSMQSLEPYLKSTYYFDHDSEGVRKFLETHTTSENSPLEKLKEFYLGVRDGIRYNPYQVTDSKEAYKASSIAQSRQNYCIPKSILFAAGARALGFPSKIGFSDVVNHLASERLIRHLGTTVFAFHGYAEILIEGNWVKATPVFDKELCIRFGVVPLDFDGKNDTIFHSFDGAGKKFMEYVNHRGVFEDFPFEFVIQGLKDFYPNVMGKAFQGDLRNEKPVA</sequence>
<dbReference type="AlphaFoldDB" id="A0AAD0UTW4"/>
<dbReference type="Proteomes" id="UP000276407">
    <property type="component" value="Chromosome 1"/>
</dbReference>
<dbReference type="PANTHER" id="PTHR33490:SF3">
    <property type="entry name" value="CONSERVED INTEGRAL MEMBRANE PROTEIN"/>
    <property type="match status" value="1"/>
</dbReference>
<dbReference type="KEGG" id="lkm:EFP84_05635"/>
<protein>
    <submittedName>
        <fullName evidence="2 3">Transglutaminase</fullName>
    </submittedName>
</protein>